<accession>A0AAU8AYP6</accession>
<proteinExistence type="predicted"/>
<name>A0AAU8AYP6_9CAUD</name>
<dbReference type="EMBL" id="PP511522">
    <property type="protein sequence ID" value="XCD05135.1"/>
    <property type="molecule type" value="Genomic_DNA"/>
</dbReference>
<sequence length="176" mass="19063">MSLRTDYKNDIYTGKRKYLLTDNGDGTYEIDDVTQYLQNGDVFSADDINETNMAVNQNTLNIEQISLALENGLKKAELDLENGLSSLKDVKYAAFPVSGWSDSAPYTQTVSVSGITAADTPIVSLYLSAGLSAADVKAKAKAFGYVDRAVTGNGTITVYCYNSKPDVEFQIAIKGE</sequence>
<reference evidence="1" key="1">
    <citation type="submission" date="2024-03" db="EMBL/GenBank/DDBJ databases">
        <title>Diverse circular DNA viruses in blood, oral, and fecal samples of captive lemurs.</title>
        <authorList>
            <person name="Paietta E.N."/>
            <person name="Kraberger S."/>
            <person name="Lund M.C."/>
            <person name="Custer J.M."/>
            <person name="Vargas K.M."/>
            <person name="Ehmke E.E."/>
            <person name="Yoder A.D."/>
            <person name="Varsani A."/>
        </authorList>
    </citation>
    <scope>NUCLEOTIDE SEQUENCE</scope>
    <source>
        <strain evidence="1">Duke_24FS_4</strain>
    </source>
</reference>
<protein>
    <submittedName>
        <fullName evidence="1">Uncharacterized protein</fullName>
    </submittedName>
</protein>
<organism evidence="1">
    <name type="scientific">Dulem virus 35</name>
    <dbReference type="NCBI Taxonomy" id="3145753"/>
    <lineage>
        <taxon>Viruses</taxon>
        <taxon>Duplodnaviria</taxon>
        <taxon>Heunggongvirae</taxon>
        <taxon>Uroviricota</taxon>
        <taxon>Caudoviricetes</taxon>
    </lineage>
</organism>
<evidence type="ECO:0000313" key="1">
    <source>
        <dbReference type="EMBL" id="XCD05135.1"/>
    </source>
</evidence>